<comment type="cofactor">
    <cofactor evidence="1">
        <name>Zn(2+)</name>
        <dbReference type="ChEBI" id="CHEBI:29105"/>
    </cofactor>
</comment>
<name>A0ABS7BWV5_9BACL</name>
<dbReference type="Proteomes" id="UP001519887">
    <property type="component" value="Unassembled WGS sequence"/>
</dbReference>
<dbReference type="SUPFAM" id="SSF50129">
    <property type="entry name" value="GroES-like"/>
    <property type="match status" value="1"/>
</dbReference>
<dbReference type="CDD" id="cd08230">
    <property type="entry name" value="glucose_DH"/>
    <property type="match status" value="1"/>
</dbReference>
<accession>A0ABS7BWV5</accession>
<keyword evidence="8" id="KW-1185">Reference proteome</keyword>
<evidence type="ECO:0000256" key="1">
    <source>
        <dbReference type="ARBA" id="ARBA00001947"/>
    </source>
</evidence>
<dbReference type="Pfam" id="PF08240">
    <property type="entry name" value="ADH_N"/>
    <property type="match status" value="1"/>
</dbReference>
<protein>
    <submittedName>
        <fullName evidence="7">Glucose 1-dehydrogenase</fullName>
    </submittedName>
</protein>
<dbReference type="PANTHER" id="PTHR43401:SF2">
    <property type="entry name" value="L-THREONINE 3-DEHYDROGENASE"/>
    <property type="match status" value="1"/>
</dbReference>
<sequence>MKAITISGGESQATVSLADIPKPDLTGPQDVLIRVLCVGLDGTDREIIVDNFARYPEGRSEMVIGHELLGVIEEAGSESGLSRGDLVTALVRRPCGEEACVNCRNAQQDFCQTGSYTERGITGADGYLCEYVAEHSKYVVKVPDECLPYGVFVEPQSIVEKVYTQTLKIQQRMIWQPRTVLILGSGPLGILAALTCRVLGLDTYVWSKSDSASMNADIIRRIGAHYREAESSAEDAFLSGLTAYSKQLGISFDMVWECTGHAPLGYEAIPLVNNNGILALLGITPGSGRLDLPSDLTYQEMVIKNKCIIGSVNASYRDFTAAIHRLRDIESHYPGMLGMLQTNRLSFEDVPAIDFGKMTIKAVVDVVPQAQWASVKKKLKEDI</sequence>
<evidence type="ECO:0000259" key="6">
    <source>
        <dbReference type="Pfam" id="PF16912"/>
    </source>
</evidence>
<evidence type="ECO:0000313" key="7">
    <source>
        <dbReference type="EMBL" id="MBW7453145.1"/>
    </source>
</evidence>
<comment type="caution">
    <text evidence="7">The sequence shown here is derived from an EMBL/GenBank/DDBJ whole genome shotgun (WGS) entry which is preliminary data.</text>
</comment>
<dbReference type="InterPro" id="IPR031640">
    <property type="entry name" value="Glu_dehyd_C"/>
</dbReference>
<dbReference type="RefSeq" id="WP_210047105.1">
    <property type="nucleotide sequence ID" value="NZ_JBHLVU010000032.1"/>
</dbReference>
<dbReference type="Gene3D" id="3.40.50.720">
    <property type="entry name" value="NAD(P)-binding Rossmann-like Domain"/>
    <property type="match status" value="1"/>
</dbReference>
<dbReference type="EMBL" id="JAHZIK010000045">
    <property type="protein sequence ID" value="MBW7453145.1"/>
    <property type="molecule type" value="Genomic_DNA"/>
</dbReference>
<dbReference type="PANTHER" id="PTHR43401">
    <property type="entry name" value="L-THREONINE 3-DEHYDROGENASE"/>
    <property type="match status" value="1"/>
</dbReference>
<feature type="domain" description="Glucose dehydrogenase C-terminal" evidence="6">
    <location>
        <begin position="149"/>
        <end position="365"/>
    </location>
</feature>
<organism evidence="7 8">
    <name type="scientific">Paenibacillus sepulcri</name>
    <dbReference type="NCBI Taxonomy" id="359917"/>
    <lineage>
        <taxon>Bacteria</taxon>
        <taxon>Bacillati</taxon>
        <taxon>Bacillota</taxon>
        <taxon>Bacilli</taxon>
        <taxon>Bacillales</taxon>
        <taxon>Paenibacillaceae</taxon>
        <taxon>Paenibacillus</taxon>
    </lineage>
</organism>
<proteinExistence type="predicted"/>
<gene>
    <name evidence="7" type="ORF">K0U00_03720</name>
</gene>
<keyword evidence="2" id="KW-0479">Metal-binding</keyword>
<dbReference type="Pfam" id="PF16912">
    <property type="entry name" value="Glu_dehyd_C"/>
    <property type="match status" value="1"/>
</dbReference>
<evidence type="ECO:0000256" key="4">
    <source>
        <dbReference type="ARBA" id="ARBA00023002"/>
    </source>
</evidence>
<dbReference type="InterPro" id="IPR050129">
    <property type="entry name" value="Zn_alcohol_dh"/>
</dbReference>
<dbReference type="Gene3D" id="3.90.180.10">
    <property type="entry name" value="Medium-chain alcohol dehydrogenases, catalytic domain"/>
    <property type="match status" value="1"/>
</dbReference>
<dbReference type="InterPro" id="IPR013154">
    <property type="entry name" value="ADH-like_N"/>
</dbReference>
<evidence type="ECO:0000256" key="2">
    <source>
        <dbReference type="ARBA" id="ARBA00022723"/>
    </source>
</evidence>
<keyword evidence="3" id="KW-0862">Zinc</keyword>
<dbReference type="InterPro" id="IPR036291">
    <property type="entry name" value="NAD(P)-bd_dom_sf"/>
</dbReference>
<dbReference type="SUPFAM" id="SSF51735">
    <property type="entry name" value="NAD(P)-binding Rossmann-fold domains"/>
    <property type="match status" value="1"/>
</dbReference>
<dbReference type="InterPro" id="IPR011032">
    <property type="entry name" value="GroES-like_sf"/>
</dbReference>
<evidence type="ECO:0000259" key="5">
    <source>
        <dbReference type="Pfam" id="PF08240"/>
    </source>
</evidence>
<evidence type="ECO:0000256" key="3">
    <source>
        <dbReference type="ARBA" id="ARBA00022833"/>
    </source>
</evidence>
<feature type="domain" description="Alcohol dehydrogenase-like N-terminal" evidence="5">
    <location>
        <begin position="27"/>
        <end position="144"/>
    </location>
</feature>
<keyword evidence="4" id="KW-0560">Oxidoreductase</keyword>
<reference evidence="7 8" key="1">
    <citation type="submission" date="2021-07" db="EMBL/GenBank/DDBJ databases">
        <title>Paenibacillus radiodurans sp. nov., isolated from the southeastern edge of Tengger Desert.</title>
        <authorList>
            <person name="Zhang G."/>
        </authorList>
    </citation>
    <scope>NUCLEOTIDE SEQUENCE [LARGE SCALE GENOMIC DNA]</scope>
    <source>
        <strain evidence="7 8">CCM 7311</strain>
    </source>
</reference>
<evidence type="ECO:0000313" key="8">
    <source>
        <dbReference type="Proteomes" id="UP001519887"/>
    </source>
</evidence>